<dbReference type="GO" id="GO:0046872">
    <property type="term" value="F:metal ion binding"/>
    <property type="evidence" value="ECO:0007669"/>
    <property type="project" value="InterPro"/>
</dbReference>
<dbReference type="Proteomes" id="UP000481327">
    <property type="component" value="Unassembled WGS sequence"/>
</dbReference>
<evidence type="ECO:0000259" key="1">
    <source>
        <dbReference type="PROSITE" id="PS51332"/>
    </source>
</evidence>
<dbReference type="EMBL" id="WIOL01000005">
    <property type="protein sequence ID" value="MQT18128.1"/>
    <property type="molecule type" value="Genomic_DNA"/>
</dbReference>
<dbReference type="AlphaFoldDB" id="A0A7C9KZK7"/>
<dbReference type="InterPro" id="IPR036724">
    <property type="entry name" value="Cobalamin-bd_sf"/>
</dbReference>
<proteinExistence type="predicted"/>
<dbReference type="OrthoDB" id="5498228at2"/>
<evidence type="ECO:0000313" key="3">
    <source>
        <dbReference type="Proteomes" id="UP000481327"/>
    </source>
</evidence>
<dbReference type="Gene3D" id="3.40.50.280">
    <property type="entry name" value="Cobalamin-binding domain"/>
    <property type="match status" value="1"/>
</dbReference>
<organism evidence="2 3">
    <name type="scientific">Sandarakinorhabdus fusca</name>
    <dbReference type="NCBI Taxonomy" id="1439888"/>
    <lineage>
        <taxon>Bacteria</taxon>
        <taxon>Pseudomonadati</taxon>
        <taxon>Pseudomonadota</taxon>
        <taxon>Alphaproteobacteria</taxon>
        <taxon>Sphingomonadales</taxon>
        <taxon>Sphingosinicellaceae</taxon>
        <taxon>Sandarakinorhabdus</taxon>
    </lineage>
</organism>
<gene>
    <name evidence="2" type="ORF">F3168_12770</name>
</gene>
<dbReference type="RefSeq" id="WP_152578600.1">
    <property type="nucleotide sequence ID" value="NZ_JAATJI010000001.1"/>
</dbReference>
<keyword evidence="3" id="KW-1185">Reference proteome</keyword>
<comment type="caution">
    <text evidence="2">The sequence shown here is derived from an EMBL/GenBank/DDBJ whole genome shotgun (WGS) entry which is preliminary data.</text>
</comment>
<accession>A0A7C9KZK7</accession>
<dbReference type="PROSITE" id="PS51332">
    <property type="entry name" value="B12_BINDING"/>
    <property type="match status" value="1"/>
</dbReference>
<protein>
    <submittedName>
        <fullName evidence="2">Cobalamin B12-binding protein</fullName>
    </submittedName>
</protein>
<dbReference type="Pfam" id="PF02310">
    <property type="entry name" value="B12-binding"/>
    <property type="match status" value="1"/>
</dbReference>
<name>A0A7C9KZK7_9SPHN</name>
<sequence length="297" mass="31504">MASMLEIVTEARIAAGKSWDRARRAASRSRETASPDALARVIEGDIIPRLLLAHRTLGATPSAAAHPAAEIPAGYADQFAAATLTEEVTPLLARVESLMAGGVSVETIYLHLLAPAARRLGSWWDEDACDFVDVTMGLWRCQEIVHALSALIPGVSPVAGAERRALFSPAPGEQHGLGALIVEEFFRREGWQTWSAPALDETELLALVAGRAFDVVGLTVSVERHVMPLQTTIASLRKVSRNPAIIVLVGGRVFTEQPALAAEIGADGTAADGALAVGLASELLNRRLVTGMTQHTT</sequence>
<feature type="domain" description="B12-binding" evidence="1">
    <location>
        <begin position="162"/>
        <end position="294"/>
    </location>
</feature>
<dbReference type="InterPro" id="IPR006158">
    <property type="entry name" value="Cobalamin-bd"/>
</dbReference>
<reference evidence="2 3" key="1">
    <citation type="submission" date="2019-09" db="EMBL/GenBank/DDBJ databases">
        <title>Polymorphobacter sp. isolated from a lake in China.</title>
        <authorList>
            <person name="Liu Z."/>
        </authorList>
    </citation>
    <scope>NUCLEOTIDE SEQUENCE [LARGE SCALE GENOMIC DNA]</scope>
    <source>
        <strain evidence="2 3">D40P</strain>
    </source>
</reference>
<evidence type="ECO:0000313" key="2">
    <source>
        <dbReference type="EMBL" id="MQT18128.1"/>
    </source>
</evidence>
<dbReference type="SUPFAM" id="SSF52242">
    <property type="entry name" value="Cobalamin (vitamin B12)-binding domain"/>
    <property type="match status" value="1"/>
</dbReference>
<dbReference type="GO" id="GO:0031419">
    <property type="term" value="F:cobalamin binding"/>
    <property type="evidence" value="ECO:0007669"/>
    <property type="project" value="InterPro"/>
</dbReference>